<accession>A0A9P5Y1J0</accession>
<gene>
    <name evidence="1" type="ORF">BDZ94DRAFT_1003900</name>
</gene>
<evidence type="ECO:0000313" key="1">
    <source>
        <dbReference type="EMBL" id="KAF9459631.1"/>
    </source>
</evidence>
<dbReference type="Proteomes" id="UP000807353">
    <property type="component" value="Unassembled WGS sequence"/>
</dbReference>
<protein>
    <submittedName>
        <fullName evidence="1">Uncharacterized protein</fullName>
    </submittedName>
</protein>
<dbReference type="EMBL" id="MU150313">
    <property type="protein sequence ID" value="KAF9459631.1"/>
    <property type="molecule type" value="Genomic_DNA"/>
</dbReference>
<name>A0A9P5Y1J0_9AGAR</name>
<sequence length="72" mass="8361">MLSNVKKKKNMDLSIDTVRERLRNIGYDLYPVPLDKETQDITVTRQFMSAQYGGNPMEMFPKVSKEKLAVHD</sequence>
<reference evidence="1" key="1">
    <citation type="submission" date="2020-11" db="EMBL/GenBank/DDBJ databases">
        <authorList>
            <consortium name="DOE Joint Genome Institute"/>
            <person name="Ahrendt S."/>
            <person name="Riley R."/>
            <person name="Andreopoulos W."/>
            <person name="Labutti K."/>
            <person name="Pangilinan J."/>
            <person name="Ruiz-Duenas F.J."/>
            <person name="Barrasa J.M."/>
            <person name="Sanchez-Garcia M."/>
            <person name="Camarero S."/>
            <person name="Miyauchi S."/>
            <person name="Serrano A."/>
            <person name="Linde D."/>
            <person name="Babiker R."/>
            <person name="Drula E."/>
            <person name="Ayuso-Fernandez I."/>
            <person name="Pacheco R."/>
            <person name="Padilla G."/>
            <person name="Ferreira P."/>
            <person name="Barriuso J."/>
            <person name="Kellner H."/>
            <person name="Castanera R."/>
            <person name="Alfaro M."/>
            <person name="Ramirez L."/>
            <person name="Pisabarro A.G."/>
            <person name="Kuo A."/>
            <person name="Tritt A."/>
            <person name="Lipzen A."/>
            <person name="He G."/>
            <person name="Yan M."/>
            <person name="Ng V."/>
            <person name="Cullen D."/>
            <person name="Martin F."/>
            <person name="Rosso M.-N."/>
            <person name="Henrissat B."/>
            <person name="Hibbett D."/>
            <person name="Martinez A.T."/>
            <person name="Grigoriev I.V."/>
        </authorList>
    </citation>
    <scope>NUCLEOTIDE SEQUENCE</scope>
    <source>
        <strain evidence="1">CBS 247.69</strain>
    </source>
</reference>
<organism evidence="1 2">
    <name type="scientific">Collybia nuda</name>
    <dbReference type="NCBI Taxonomy" id="64659"/>
    <lineage>
        <taxon>Eukaryota</taxon>
        <taxon>Fungi</taxon>
        <taxon>Dikarya</taxon>
        <taxon>Basidiomycota</taxon>
        <taxon>Agaricomycotina</taxon>
        <taxon>Agaricomycetes</taxon>
        <taxon>Agaricomycetidae</taxon>
        <taxon>Agaricales</taxon>
        <taxon>Tricholomatineae</taxon>
        <taxon>Clitocybaceae</taxon>
        <taxon>Collybia</taxon>
    </lineage>
</organism>
<keyword evidence="2" id="KW-1185">Reference proteome</keyword>
<comment type="caution">
    <text evidence="1">The sequence shown here is derived from an EMBL/GenBank/DDBJ whole genome shotgun (WGS) entry which is preliminary data.</text>
</comment>
<evidence type="ECO:0000313" key="2">
    <source>
        <dbReference type="Proteomes" id="UP000807353"/>
    </source>
</evidence>
<dbReference type="AlphaFoldDB" id="A0A9P5Y1J0"/>
<proteinExistence type="predicted"/>
<dbReference type="OrthoDB" id="3176940at2759"/>